<protein>
    <submittedName>
        <fullName evidence="7">Uncharacterized protein</fullName>
    </submittedName>
</protein>
<keyword evidence="8" id="KW-1185">Reference proteome</keyword>
<evidence type="ECO:0000256" key="4">
    <source>
        <dbReference type="SAM" id="MobiDB-lite"/>
    </source>
</evidence>
<evidence type="ECO:0000259" key="5">
    <source>
        <dbReference type="PROSITE" id="PS50102"/>
    </source>
</evidence>
<dbReference type="InterPro" id="IPR011989">
    <property type="entry name" value="ARM-like"/>
</dbReference>
<dbReference type="Proteomes" id="UP001304243">
    <property type="component" value="Unassembled WGS sequence"/>
</dbReference>
<feature type="region of interest" description="Disordered" evidence="4">
    <location>
        <begin position="516"/>
        <end position="547"/>
    </location>
</feature>
<dbReference type="PANTHER" id="PTHR47093">
    <property type="entry name" value="PROTEIN JSN1-RELATED"/>
    <property type="match status" value="1"/>
</dbReference>
<feature type="compositionally biased region" description="Polar residues" evidence="4">
    <location>
        <begin position="32"/>
        <end position="55"/>
    </location>
</feature>
<proteinExistence type="predicted"/>
<evidence type="ECO:0000256" key="1">
    <source>
        <dbReference type="ARBA" id="ARBA00022737"/>
    </source>
</evidence>
<dbReference type="PROSITE" id="PS50303">
    <property type="entry name" value="PUM_HD"/>
    <property type="match status" value="1"/>
</dbReference>
<dbReference type="InterPro" id="IPR000504">
    <property type="entry name" value="RRM_dom"/>
</dbReference>
<dbReference type="InterPro" id="IPR052645">
    <property type="entry name" value="Pumilio_domain_protein"/>
</dbReference>
<dbReference type="GO" id="GO:0003723">
    <property type="term" value="F:RNA binding"/>
    <property type="evidence" value="ECO:0007669"/>
    <property type="project" value="UniProtKB-UniRule"/>
</dbReference>
<feature type="domain" description="RRM" evidence="5">
    <location>
        <begin position="319"/>
        <end position="394"/>
    </location>
</feature>
<feature type="repeat" description="Pumilio" evidence="3">
    <location>
        <begin position="692"/>
        <end position="727"/>
    </location>
</feature>
<evidence type="ECO:0000259" key="6">
    <source>
        <dbReference type="PROSITE" id="PS50303"/>
    </source>
</evidence>
<dbReference type="InterPro" id="IPR012677">
    <property type="entry name" value="Nucleotide-bd_a/b_plait_sf"/>
</dbReference>
<dbReference type="InterPro" id="IPR035979">
    <property type="entry name" value="RBD_domain_sf"/>
</dbReference>
<dbReference type="SMART" id="SM00025">
    <property type="entry name" value="Pumilio"/>
    <property type="match status" value="5"/>
</dbReference>
<name>A0AAN7HXA5_9FUNG</name>
<dbReference type="Pfam" id="PF00076">
    <property type="entry name" value="RRM_1"/>
    <property type="match status" value="2"/>
</dbReference>
<dbReference type="GO" id="GO:0000288">
    <property type="term" value="P:nuclear-transcribed mRNA catabolic process, deadenylation-dependent decay"/>
    <property type="evidence" value="ECO:0007669"/>
    <property type="project" value="TreeGrafter"/>
</dbReference>
<dbReference type="SUPFAM" id="SSF48371">
    <property type="entry name" value="ARM repeat"/>
    <property type="match status" value="1"/>
</dbReference>
<evidence type="ECO:0000313" key="7">
    <source>
        <dbReference type="EMBL" id="KAK4511718.1"/>
    </source>
</evidence>
<dbReference type="AlphaFoldDB" id="A0AAN7HXA5"/>
<feature type="compositionally biased region" description="Polar residues" evidence="4">
    <location>
        <begin position="112"/>
        <end position="136"/>
    </location>
</feature>
<accession>A0AAN7HXA5</accession>
<dbReference type="CDD" id="cd00590">
    <property type="entry name" value="RRM_SF"/>
    <property type="match status" value="2"/>
</dbReference>
<feature type="region of interest" description="Disordered" evidence="4">
    <location>
        <begin position="92"/>
        <end position="145"/>
    </location>
</feature>
<comment type="caution">
    <text evidence="7">The sequence shown here is derived from an EMBL/GenBank/DDBJ whole genome shotgun (WGS) entry which is preliminary data.</text>
</comment>
<dbReference type="Gene3D" id="1.25.10.10">
    <property type="entry name" value="Leucine-rich Repeat Variant"/>
    <property type="match status" value="1"/>
</dbReference>
<dbReference type="GeneID" id="89950947"/>
<feature type="domain" description="RRM" evidence="5">
    <location>
        <begin position="415"/>
        <end position="490"/>
    </location>
</feature>
<dbReference type="InterPro" id="IPR033133">
    <property type="entry name" value="PUM-HD"/>
</dbReference>
<dbReference type="RefSeq" id="XP_064678384.1">
    <property type="nucleotide sequence ID" value="XM_064826524.1"/>
</dbReference>
<feature type="region of interest" description="Disordered" evidence="4">
    <location>
        <begin position="1"/>
        <end position="73"/>
    </location>
</feature>
<dbReference type="EMBL" id="JASEJX010000028">
    <property type="protein sequence ID" value="KAK4511718.1"/>
    <property type="molecule type" value="Genomic_DNA"/>
</dbReference>
<feature type="compositionally biased region" description="Low complexity" evidence="4">
    <location>
        <begin position="530"/>
        <end position="544"/>
    </location>
</feature>
<dbReference type="Pfam" id="PF00806">
    <property type="entry name" value="PUF"/>
    <property type="match status" value="3"/>
</dbReference>
<dbReference type="InterPro" id="IPR016024">
    <property type="entry name" value="ARM-type_fold"/>
</dbReference>
<keyword evidence="2" id="KW-0694">RNA-binding</keyword>
<dbReference type="SMART" id="SM00360">
    <property type="entry name" value="RRM"/>
    <property type="match status" value="2"/>
</dbReference>
<keyword evidence="1" id="KW-0677">Repeat</keyword>
<organism evidence="7 8">
    <name type="scientific">Mucor velutinosus</name>
    <dbReference type="NCBI Taxonomy" id="708070"/>
    <lineage>
        <taxon>Eukaryota</taxon>
        <taxon>Fungi</taxon>
        <taxon>Fungi incertae sedis</taxon>
        <taxon>Mucoromycota</taxon>
        <taxon>Mucoromycotina</taxon>
        <taxon>Mucoromycetes</taxon>
        <taxon>Mucorales</taxon>
        <taxon>Mucorineae</taxon>
        <taxon>Mucoraceae</taxon>
        <taxon>Mucor</taxon>
    </lineage>
</organism>
<dbReference type="Gene3D" id="3.30.70.330">
    <property type="match status" value="2"/>
</dbReference>
<feature type="repeat" description="Pumilio" evidence="3">
    <location>
        <begin position="656"/>
        <end position="691"/>
    </location>
</feature>
<evidence type="ECO:0000313" key="8">
    <source>
        <dbReference type="Proteomes" id="UP001304243"/>
    </source>
</evidence>
<feature type="repeat" description="Pumilio" evidence="3">
    <location>
        <begin position="729"/>
        <end position="767"/>
    </location>
</feature>
<feature type="domain" description="PUM-HD" evidence="6">
    <location>
        <begin position="590"/>
        <end position="890"/>
    </location>
</feature>
<dbReference type="PROSITE" id="PS50102">
    <property type="entry name" value="RRM"/>
    <property type="match status" value="2"/>
</dbReference>
<dbReference type="SUPFAM" id="SSF54928">
    <property type="entry name" value="RNA-binding domain, RBD"/>
    <property type="match status" value="2"/>
</dbReference>
<feature type="compositionally biased region" description="Polar residues" evidence="4">
    <location>
        <begin position="518"/>
        <end position="529"/>
    </location>
</feature>
<dbReference type="InterPro" id="IPR001313">
    <property type="entry name" value="Pumilio_RNA-bd_rpt"/>
</dbReference>
<gene>
    <name evidence="7" type="ORF">ATC70_007261</name>
</gene>
<evidence type="ECO:0000256" key="2">
    <source>
        <dbReference type="PROSITE-ProRule" id="PRU00176"/>
    </source>
</evidence>
<dbReference type="PROSITE" id="PS50302">
    <property type="entry name" value="PUM"/>
    <property type="match status" value="3"/>
</dbReference>
<evidence type="ECO:0000256" key="3">
    <source>
        <dbReference type="PROSITE-ProRule" id="PRU00317"/>
    </source>
</evidence>
<sequence>MDFTWVNEGQNPRKHPNLLQKSSNAPPPLSSVRLSNDMDTNNQPGARVSFNQSLDSPLRRSRADTMPTQSSPFPYANDMFSASMSHLNDSVVQNTMLPPPPSAQPSSRHRSGSVTLPQTAVYNDTPFNTGYNNPYDPSSPIDENASNTIASTLASLGLDDENSSDYGTEDHNMPARGRSYTVTGQLAGNDMNARLAFSPFSPHTRSSVLHRPRAISLGMADSFSPFDMSQATASAAAAAAAASPVSSVSASVTPNLAMPSNPTRLRMQQSAETPLRSSRSSSNLVDMSMDQHVYSMEDYYGQPDGADSPTSAQAQIPSRALWLGNINPSISVPDLVQLFSTYGQVESARILSDKECAFVNFTSKESAVAAKNDLETRLGSKLGGTPVRVGFGKADVNLAMALTNEAGPNAQGPTRALWVGNIPANMNPAILRSIFQTFGAIESVRVLSHKNCGFINFDHQEDAVRARKSLQNKEILGPGTGAVRIGFAKVPPNNPDEAEEIPGTSGHVTPPLVPALPTKSNANATPNQQSTATTTMPSTSTTTTNGSENYQTAQWATAMMMTNMMMNASGQQQTTQPSLYTAIASERHLIMQQLGQEPSEQMKEDRVPLTYFSVIPAVPELGSDRKLEPLRLREMRKKLENDEQYSLEEVETVAGECMEEVVELCSDYIGNTVIQKLFEHCSEQTKLKMLEKIAPFLASIGVHKNGTWAAQKIIDYANTPEQIRLVRQHIAPYVPLLLLDQFGNYVVQCCLRKGPEQNQYIFDAIVDKCWEIGQGRFGARAVRAILENSIVTKEQRVYVAAAIVQNTVLLTTNANGVLLLTWFLDTSELPGRYRVLCPRLLPYLNKLSSHKLGSMTVYKVVNQTEEPNASALLLNALSEKSKGDLVNNKK</sequence>
<feature type="region of interest" description="Disordered" evidence="4">
    <location>
        <begin position="259"/>
        <end position="282"/>
    </location>
</feature>
<dbReference type="PANTHER" id="PTHR47093:SF1">
    <property type="entry name" value="PROTEIN JSN1-RELATED"/>
    <property type="match status" value="1"/>
</dbReference>
<reference evidence="7 8" key="1">
    <citation type="submission" date="2022-11" db="EMBL/GenBank/DDBJ databases">
        <title>Mucor velutinosus strain NIH1002 WGS.</title>
        <authorList>
            <person name="Subramanian P."/>
            <person name="Mullikin J.C."/>
            <person name="Segre J.A."/>
            <person name="Zelazny A.M."/>
        </authorList>
    </citation>
    <scope>NUCLEOTIDE SEQUENCE [LARGE SCALE GENOMIC DNA]</scope>
    <source>
        <strain evidence="7 8">NIH1002</strain>
    </source>
</reference>